<dbReference type="InterPro" id="IPR007318">
    <property type="entry name" value="Phopholipid_MeTrfase"/>
</dbReference>
<keyword evidence="4" id="KW-0472">Membrane</keyword>
<keyword evidence="3" id="KW-1133">Transmembrane helix</keyword>
<keyword evidence="6" id="KW-1185">Reference proteome</keyword>
<dbReference type="EMBL" id="CP015079">
    <property type="protein sequence ID" value="ANH39614.1"/>
    <property type="molecule type" value="Genomic_DNA"/>
</dbReference>
<protein>
    <recommendedName>
        <fullName evidence="7">Isoprenylcysteine carboxyl methyltransferase (ICMT) family protein</fullName>
    </recommendedName>
</protein>
<evidence type="ECO:0000256" key="2">
    <source>
        <dbReference type="ARBA" id="ARBA00022692"/>
    </source>
</evidence>
<dbReference type="PANTHER" id="PTHR12714">
    <property type="entry name" value="PROTEIN-S ISOPRENYLCYSTEINE O-METHYLTRANSFERASE"/>
    <property type="match status" value="1"/>
</dbReference>
<dbReference type="KEGG" id="ndk:I601_3207"/>
<accession>A0A1A9GMV6</accession>
<dbReference type="Gene3D" id="1.20.120.1630">
    <property type="match status" value="1"/>
</dbReference>
<dbReference type="GO" id="GO:0016740">
    <property type="term" value="F:transferase activity"/>
    <property type="evidence" value="ECO:0007669"/>
    <property type="project" value="UniProtKB-ARBA"/>
</dbReference>
<dbReference type="AlphaFoldDB" id="A0A1A9GMV6"/>
<evidence type="ECO:0008006" key="7">
    <source>
        <dbReference type="Google" id="ProtNLM"/>
    </source>
</evidence>
<evidence type="ECO:0000313" key="5">
    <source>
        <dbReference type="EMBL" id="ANH39614.1"/>
    </source>
</evidence>
<evidence type="ECO:0000256" key="1">
    <source>
        <dbReference type="ARBA" id="ARBA00004127"/>
    </source>
</evidence>
<gene>
    <name evidence="5" type="ORF">I601_3207</name>
</gene>
<dbReference type="STRING" id="1300347.I601_3207"/>
<dbReference type="Proteomes" id="UP000077868">
    <property type="component" value="Chromosome"/>
</dbReference>
<evidence type="ECO:0000256" key="3">
    <source>
        <dbReference type="ARBA" id="ARBA00022989"/>
    </source>
</evidence>
<keyword evidence="2" id="KW-0812">Transmembrane</keyword>
<dbReference type="RefSeq" id="WP_068111809.1">
    <property type="nucleotide sequence ID" value="NZ_CP015079.1"/>
</dbReference>
<evidence type="ECO:0000256" key="4">
    <source>
        <dbReference type="ARBA" id="ARBA00023136"/>
    </source>
</evidence>
<dbReference type="PATRIC" id="fig|1300347.3.peg.3210"/>
<proteinExistence type="predicted"/>
<dbReference type="GO" id="GO:0012505">
    <property type="term" value="C:endomembrane system"/>
    <property type="evidence" value="ECO:0007669"/>
    <property type="project" value="UniProtKB-SubCell"/>
</dbReference>
<comment type="subcellular location">
    <subcellularLocation>
        <location evidence="1">Endomembrane system</location>
        <topology evidence="1">Multi-pass membrane protein</topology>
    </subcellularLocation>
</comment>
<reference evidence="5 6" key="1">
    <citation type="submission" date="2016-03" db="EMBL/GenBank/DDBJ databases">
        <title>Complete genome sequence of a soil Actinobacterium, Nocardioides dokdonensis FR1436.</title>
        <authorList>
            <person name="Kwon S.-K."/>
            <person name="Kim K."/>
            <person name="Kim J.F."/>
        </authorList>
    </citation>
    <scope>NUCLEOTIDE SEQUENCE [LARGE SCALE GENOMIC DNA]</scope>
    <source>
        <strain evidence="5 6">FR1436</strain>
    </source>
</reference>
<organism evidence="5 6">
    <name type="scientific">Nocardioides dokdonensis FR1436</name>
    <dbReference type="NCBI Taxonomy" id="1300347"/>
    <lineage>
        <taxon>Bacteria</taxon>
        <taxon>Bacillati</taxon>
        <taxon>Actinomycetota</taxon>
        <taxon>Actinomycetes</taxon>
        <taxon>Propionibacteriales</taxon>
        <taxon>Nocardioidaceae</taxon>
        <taxon>Nocardioides</taxon>
    </lineage>
</organism>
<sequence length="155" mass="16436">MAVSTMIPPPAYAAAAAGAQLLLTRGRRPTRVSGLCGLVLAAGSFGVSMTADRLFRRYGTTDQPFHPERASVLVTDGPFAHTRNPMYVGLTGILLGHAAARRSATALLPIVGFLAAVDRLQIPAEERNLGAIFGAEYDAYRARVPRWLGPVHPGS</sequence>
<dbReference type="PANTHER" id="PTHR12714:SF9">
    <property type="entry name" value="PROTEIN-S-ISOPRENYLCYSTEINE O-METHYLTRANSFERASE"/>
    <property type="match status" value="1"/>
</dbReference>
<evidence type="ECO:0000313" key="6">
    <source>
        <dbReference type="Proteomes" id="UP000077868"/>
    </source>
</evidence>
<dbReference type="Pfam" id="PF04191">
    <property type="entry name" value="PEMT"/>
    <property type="match status" value="1"/>
</dbReference>
<name>A0A1A9GMV6_9ACTN</name>